<keyword evidence="3 6" id="KW-0808">Transferase</keyword>
<protein>
    <recommendedName>
        <fullName evidence="6 7">Octanoyltransferase</fullName>
        <ecNumber evidence="6 7">2.3.1.181</ecNumber>
    </recommendedName>
    <alternativeName>
        <fullName evidence="6">Lipoate-protein ligase B</fullName>
    </alternativeName>
    <alternativeName>
        <fullName evidence="6">Lipoyl/octanoyl transferase</fullName>
    </alternativeName>
    <alternativeName>
        <fullName evidence="6">Octanoyl-[acyl-carrier-protein]-protein N-octanoyltransferase</fullName>
    </alternativeName>
</protein>
<evidence type="ECO:0000256" key="4">
    <source>
        <dbReference type="ARBA" id="ARBA00023315"/>
    </source>
</evidence>
<comment type="miscellaneous">
    <text evidence="6">In the reaction, the free carboxyl group of octanoic acid is attached via an amide linkage to the epsilon-amino group of a specific lysine residue of lipoyl domains of lipoate-dependent enzymes.</text>
</comment>
<comment type="function">
    <text evidence="5 6 7">Catalyzes the transfer of endogenously produced octanoic acid from octanoyl-acyl-carrier-protein onto the lipoyl domains of lipoate-dependent enzymes. Lipoyl-ACP can also act as a substrate although octanoyl-ACP is likely to be the physiological substrate.</text>
</comment>
<comment type="subcellular location">
    <subcellularLocation>
        <location evidence="6">Cytoplasm</location>
    </subcellularLocation>
</comment>
<dbReference type="GO" id="GO:0009249">
    <property type="term" value="P:protein lipoylation"/>
    <property type="evidence" value="ECO:0007669"/>
    <property type="project" value="InterPro"/>
</dbReference>
<evidence type="ECO:0000256" key="6">
    <source>
        <dbReference type="HAMAP-Rule" id="MF_00013"/>
    </source>
</evidence>
<name>A0A0H4TBW6_9GAMM</name>
<feature type="site" description="Lowers pKa of active site Cys" evidence="6 10">
    <location>
        <position position="113"/>
    </location>
</feature>
<evidence type="ECO:0000256" key="1">
    <source>
        <dbReference type="ARBA" id="ARBA00004821"/>
    </source>
</evidence>
<sequence>MVRYTRERDENSPDEIWCLQHPPVFTLGLAGKEEHILAAGDIPIIRTDRGGQVTYHGPGQMVVYLLLDLQRKGLTIKRYVALLEQALIDMCAFLGIKAIRKAGAPGVYVSGKKIAALGIRVKRGCSYHGLALNVDMDLAPFRYINPCGFPGLEVTQLKAQGCLLDINATFTTLLPYLLKQLGFAEYEQTQDVGLSNPVQTSQAA</sequence>
<comment type="pathway">
    <text evidence="1 6 7">Protein modification; protein lipoylation via endogenous pathway; protein N(6)-(lipoyl)lysine from octanoyl-[acyl-carrier-protein]: step 1/2.</text>
</comment>
<dbReference type="NCBIfam" id="NF010922">
    <property type="entry name" value="PRK14342.1"/>
    <property type="match status" value="1"/>
</dbReference>
<evidence type="ECO:0000256" key="8">
    <source>
        <dbReference type="PIRSR" id="PIRSR016262-1"/>
    </source>
</evidence>
<dbReference type="Pfam" id="PF21948">
    <property type="entry name" value="LplA-B_cat"/>
    <property type="match status" value="1"/>
</dbReference>
<dbReference type="InterPro" id="IPR020605">
    <property type="entry name" value="Octanoyltransferase_CS"/>
</dbReference>
<comment type="similarity">
    <text evidence="6 7">Belongs to the LipB family.</text>
</comment>
<keyword evidence="4 6" id="KW-0012">Acyltransferase</keyword>
<dbReference type="HAMAP" id="MF_00013">
    <property type="entry name" value="LipB"/>
    <property type="match status" value="1"/>
</dbReference>
<dbReference type="FunFam" id="3.30.930.10:FF:000020">
    <property type="entry name" value="Octanoyltransferase"/>
    <property type="match status" value="1"/>
</dbReference>
<evidence type="ECO:0000256" key="5">
    <source>
        <dbReference type="ARBA" id="ARBA00024732"/>
    </source>
</evidence>
<dbReference type="InterPro" id="IPR004143">
    <property type="entry name" value="BPL_LPL_catalytic"/>
</dbReference>
<evidence type="ECO:0000256" key="2">
    <source>
        <dbReference type="ARBA" id="ARBA00022490"/>
    </source>
</evidence>
<dbReference type="InterPro" id="IPR000544">
    <property type="entry name" value="Octanoyltransferase"/>
</dbReference>
<keyword evidence="2 6" id="KW-0963">Cytoplasm</keyword>
<evidence type="ECO:0000313" key="12">
    <source>
        <dbReference type="EMBL" id="AKQ03987.1"/>
    </source>
</evidence>
<dbReference type="EMBL" id="KT007026">
    <property type="protein sequence ID" value="AKQ03987.1"/>
    <property type="molecule type" value="Genomic_DNA"/>
</dbReference>
<dbReference type="UniPathway" id="UPA00538">
    <property type="reaction ID" value="UER00592"/>
</dbReference>
<dbReference type="PIRSF" id="PIRSF016262">
    <property type="entry name" value="LPLase"/>
    <property type="match status" value="1"/>
</dbReference>
<feature type="binding site" evidence="6 9">
    <location>
        <begin position="49"/>
        <end position="56"/>
    </location>
    <ligand>
        <name>substrate</name>
    </ligand>
</feature>
<reference evidence="12" key="1">
    <citation type="journal article" date="2015" name="ISME J.">
        <title>Aquifer environment selects for microbial species cohorts in sediment and groundwater.</title>
        <authorList>
            <person name="Hug L.A."/>
            <person name="Thomas B.C."/>
            <person name="Brown C.T."/>
            <person name="Frischkorn K.R."/>
            <person name="Williams K.H."/>
            <person name="Tringe S.G."/>
            <person name="Banfield J.F."/>
        </authorList>
    </citation>
    <scope>NUCLEOTIDE SEQUENCE</scope>
</reference>
<dbReference type="PROSITE" id="PS51733">
    <property type="entry name" value="BPL_LPL_CATALYTIC"/>
    <property type="match status" value="1"/>
</dbReference>
<feature type="binding site" evidence="6 9">
    <location>
        <begin position="116"/>
        <end position="118"/>
    </location>
    <ligand>
        <name>substrate</name>
    </ligand>
</feature>
<dbReference type="PANTHER" id="PTHR10993">
    <property type="entry name" value="OCTANOYLTRANSFERASE"/>
    <property type="match status" value="1"/>
</dbReference>
<dbReference type="CDD" id="cd16444">
    <property type="entry name" value="LipB"/>
    <property type="match status" value="1"/>
</dbReference>
<dbReference type="Gene3D" id="3.30.930.10">
    <property type="entry name" value="Bira Bifunctional Protein, Domain 2"/>
    <property type="match status" value="1"/>
</dbReference>
<dbReference type="EC" id="2.3.1.181" evidence="6 7"/>
<proteinExistence type="inferred from homology"/>
<evidence type="ECO:0000256" key="3">
    <source>
        <dbReference type="ARBA" id="ARBA00022679"/>
    </source>
</evidence>
<feature type="active site" description="Acyl-thioester intermediate" evidence="6 8">
    <location>
        <position position="147"/>
    </location>
</feature>
<dbReference type="AlphaFoldDB" id="A0A0H4TBW6"/>
<feature type="domain" description="BPL/LPL catalytic" evidence="11">
    <location>
        <begin position="10"/>
        <end position="189"/>
    </location>
</feature>
<evidence type="ECO:0000256" key="10">
    <source>
        <dbReference type="PIRSR" id="PIRSR016262-3"/>
    </source>
</evidence>
<comment type="catalytic activity">
    <reaction evidence="6 7">
        <text>octanoyl-[ACP] + L-lysyl-[protein] = N(6)-octanoyl-L-lysyl-[protein] + holo-[ACP] + H(+)</text>
        <dbReference type="Rhea" id="RHEA:17665"/>
        <dbReference type="Rhea" id="RHEA-COMP:9636"/>
        <dbReference type="Rhea" id="RHEA-COMP:9685"/>
        <dbReference type="Rhea" id="RHEA-COMP:9752"/>
        <dbReference type="Rhea" id="RHEA-COMP:9928"/>
        <dbReference type="ChEBI" id="CHEBI:15378"/>
        <dbReference type="ChEBI" id="CHEBI:29969"/>
        <dbReference type="ChEBI" id="CHEBI:64479"/>
        <dbReference type="ChEBI" id="CHEBI:78463"/>
        <dbReference type="ChEBI" id="CHEBI:78809"/>
        <dbReference type="EC" id="2.3.1.181"/>
    </reaction>
</comment>
<evidence type="ECO:0000256" key="9">
    <source>
        <dbReference type="PIRSR" id="PIRSR016262-2"/>
    </source>
</evidence>
<dbReference type="GO" id="GO:0033819">
    <property type="term" value="F:lipoyl(octanoyl) transferase activity"/>
    <property type="evidence" value="ECO:0007669"/>
    <property type="project" value="UniProtKB-EC"/>
</dbReference>
<dbReference type="GO" id="GO:0005737">
    <property type="term" value="C:cytoplasm"/>
    <property type="evidence" value="ECO:0007669"/>
    <property type="project" value="UniProtKB-SubCell"/>
</dbReference>
<accession>A0A0H4TBW6</accession>
<dbReference type="PANTHER" id="PTHR10993:SF7">
    <property type="entry name" value="LIPOYLTRANSFERASE 2, MITOCHONDRIAL-RELATED"/>
    <property type="match status" value="1"/>
</dbReference>
<evidence type="ECO:0000256" key="7">
    <source>
        <dbReference type="PIRNR" id="PIRNR016262"/>
    </source>
</evidence>
<dbReference type="NCBIfam" id="TIGR00214">
    <property type="entry name" value="lipB"/>
    <property type="match status" value="1"/>
</dbReference>
<dbReference type="PROSITE" id="PS01313">
    <property type="entry name" value="LIPB"/>
    <property type="match status" value="1"/>
</dbReference>
<organism evidence="12">
    <name type="scientific">uncultured gamma proteobacterium Rifle_16ft_4_minimus_39789</name>
    <dbReference type="NCBI Taxonomy" id="1665200"/>
    <lineage>
        <taxon>Bacteria</taxon>
        <taxon>Pseudomonadati</taxon>
        <taxon>Pseudomonadota</taxon>
        <taxon>Gammaproteobacteria</taxon>
        <taxon>environmental samples</taxon>
    </lineage>
</organism>
<feature type="binding site" evidence="6 9">
    <location>
        <begin position="129"/>
        <end position="131"/>
    </location>
    <ligand>
        <name>substrate</name>
    </ligand>
</feature>
<dbReference type="SUPFAM" id="SSF55681">
    <property type="entry name" value="Class II aaRS and biotin synthetases"/>
    <property type="match status" value="1"/>
</dbReference>
<dbReference type="InterPro" id="IPR045864">
    <property type="entry name" value="aa-tRNA-synth_II/BPL/LPL"/>
</dbReference>
<evidence type="ECO:0000259" key="11">
    <source>
        <dbReference type="PROSITE" id="PS51733"/>
    </source>
</evidence>
<gene>
    <name evidence="6" type="primary">lipB</name>
</gene>